<evidence type="ECO:0000313" key="5">
    <source>
        <dbReference type="EMBL" id="SFB63632.1"/>
    </source>
</evidence>
<keyword evidence="6" id="KW-1185">Reference proteome</keyword>
<dbReference type="Gene3D" id="1.10.443.10">
    <property type="entry name" value="Intergrase catalytic core"/>
    <property type="match status" value="1"/>
</dbReference>
<protein>
    <submittedName>
        <fullName evidence="5">Phage integrase family protein</fullName>
    </submittedName>
</protein>
<dbReference type="InterPro" id="IPR013762">
    <property type="entry name" value="Integrase-like_cat_sf"/>
</dbReference>
<gene>
    <name evidence="5" type="ORF">SAMN05216266_13623</name>
</gene>
<dbReference type="Proteomes" id="UP000243799">
    <property type="component" value="Unassembled WGS sequence"/>
</dbReference>
<dbReference type="OrthoDB" id="4020134at2"/>
<organism evidence="5 6">
    <name type="scientific">Amycolatopsis marina</name>
    <dbReference type="NCBI Taxonomy" id="490629"/>
    <lineage>
        <taxon>Bacteria</taxon>
        <taxon>Bacillati</taxon>
        <taxon>Actinomycetota</taxon>
        <taxon>Actinomycetes</taxon>
        <taxon>Pseudonocardiales</taxon>
        <taxon>Pseudonocardiaceae</taxon>
        <taxon>Amycolatopsis</taxon>
    </lineage>
</organism>
<keyword evidence="1 3" id="KW-0238">DNA-binding</keyword>
<dbReference type="InterPro" id="IPR044068">
    <property type="entry name" value="CB"/>
</dbReference>
<dbReference type="GO" id="GO:0015074">
    <property type="term" value="P:DNA integration"/>
    <property type="evidence" value="ECO:0007669"/>
    <property type="project" value="InterPro"/>
</dbReference>
<dbReference type="InterPro" id="IPR011010">
    <property type="entry name" value="DNA_brk_join_enz"/>
</dbReference>
<dbReference type="SUPFAM" id="SSF56349">
    <property type="entry name" value="DNA breaking-rejoining enzymes"/>
    <property type="match status" value="1"/>
</dbReference>
<evidence type="ECO:0000256" key="3">
    <source>
        <dbReference type="PROSITE-ProRule" id="PRU01248"/>
    </source>
</evidence>
<dbReference type="GO" id="GO:0006310">
    <property type="term" value="P:DNA recombination"/>
    <property type="evidence" value="ECO:0007669"/>
    <property type="project" value="UniProtKB-KW"/>
</dbReference>
<name>A0A1I1CNJ5_9PSEU</name>
<evidence type="ECO:0000259" key="4">
    <source>
        <dbReference type="PROSITE" id="PS51900"/>
    </source>
</evidence>
<keyword evidence="2" id="KW-0233">DNA recombination</keyword>
<dbReference type="AlphaFoldDB" id="A0A1I1CNJ5"/>
<evidence type="ECO:0000256" key="1">
    <source>
        <dbReference type="ARBA" id="ARBA00023125"/>
    </source>
</evidence>
<evidence type="ECO:0000313" key="6">
    <source>
        <dbReference type="Proteomes" id="UP000243799"/>
    </source>
</evidence>
<dbReference type="InterPro" id="IPR004107">
    <property type="entry name" value="Integrase_SAM-like_N"/>
</dbReference>
<dbReference type="STRING" id="490629.SAMN05216266_13623"/>
<sequence length="484" mass="55884">MDHFFVSRDKVRRYFEPVPGLGVDGLTVLRRKGSPQDGTPFFLGRDMRPVEPLCSFMFEMAKTHQPKTLSDYTYDLLDLVDFLAQLEPSTDVLSATEENLIAYRAERTELQDKPNAPATWKRRRALINNFYEWAVEAQWLDRKPYRRLRNGRDVLAWGAVSDLDIRHLTHRQWRFLKQVGLRGMLPADRVDLSFRGSAPLRNAAAAELAVTTGMRLREFTSLLDIEVGLPRRDCLPVDVRLEMIAKYSLPRDVTIQHSVMKELDLYRRTERAATIRRAAPALTRRRAELFVVTDIDERQMKVSGRLHGRRRTFSIEKMTAELRRIAVTEGPCGLEPMALFVGRGGRMLSKQRWEQIFDDAHARSLRIAAENGVDMVMPRRFRIHDLRHTFSVYMLEQLTQLVIAQETDRRLNGGHNAYLADHICRNPQLILQRLLGHLNPGSTMKYLRYVRNTNVLVAQAIAEWNESDKTYAEYAALAAERAVL</sequence>
<accession>A0A1I1CNJ5</accession>
<reference evidence="6" key="1">
    <citation type="submission" date="2016-10" db="EMBL/GenBank/DDBJ databases">
        <authorList>
            <person name="Varghese N."/>
            <person name="Submissions S."/>
        </authorList>
    </citation>
    <scope>NUCLEOTIDE SEQUENCE [LARGE SCALE GENOMIC DNA]</scope>
    <source>
        <strain evidence="6">CGMCC 4.3568</strain>
    </source>
</reference>
<dbReference type="Gene3D" id="1.10.150.130">
    <property type="match status" value="1"/>
</dbReference>
<evidence type="ECO:0000256" key="2">
    <source>
        <dbReference type="ARBA" id="ARBA00023172"/>
    </source>
</evidence>
<proteinExistence type="predicted"/>
<dbReference type="PROSITE" id="PS51900">
    <property type="entry name" value="CB"/>
    <property type="match status" value="1"/>
</dbReference>
<dbReference type="Pfam" id="PF02899">
    <property type="entry name" value="Phage_int_SAM_1"/>
    <property type="match status" value="1"/>
</dbReference>
<dbReference type="GO" id="GO:0003677">
    <property type="term" value="F:DNA binding"/>
    <property type="evidence" value="ECO:0007669"/>
    <property type="project" value="UniProtKB-UniRule"/>
</dbReference>
<dbReference type="InterPro" id="IPR010998">
    <property type="entry name" value="Integrase_recombinase_N"/>
</dbReference>
<dbReference type="RefSeq" id="WP_091679564.1">
    <property type="nucleotide sequence ID" value="NZ_FOKG01000036.1"/>
</dbReference>
<dbReference type="EMBL" id="FOKG01000036">
    <property type="protein sequence ID" value="SFB63632.1"/>
    <property type="molecule type" value="Genomic_DNA"/>
</dbReference>
<feature type="domain" description="Core-binding (CB)" evidence="4">
    <location>
        <begin position="55"/>
        <end position="135"/>
    </location>
</feature>